<dbReference type="PANTHER" id="PTHR21485:SF6">
    <property type="entry name" value="N-ACYLNEURAMINATE CYTIDYLYLTRANSFERASE-RELATED"/>
    <property type="match status" value="1"/>
</dbReference>
<dbReference type="GO" id="GO:0046872">
    <property type="term" value="F:metal ion binding"/>
    <property type="evidence" value="ECO:0007669"/>
    <property type="project" value="UniProtKB-KW"/>
</dbReference>
<evidence type="ECO:0000313" key="13">
    <source>
        <dbReference type="EMBL" id="MBN8662437.1"/>
    </source>
</evidence>
<dbReference type="PIRSF" id="PIRSF006118">
    <property type="entry name" value="KDO8-P_Ptase"/>
    <property type="match status" value="1"/>
</dbReference>
<gene>
    <name evidence="13" type="ORF">J0M35_18855</name>
</gene>
<keyword evidence="9 12" id="KW-0460">Magnesium</keyword>
<keyword evidence="7 12" id="KW-0479">Metal-binding</keyword>
<evidence type="ECO:0000256" key="1">
    <source>
        <dbReference type="ARBA" id="ARBA00000898"/>
    </source>
</evidence>
<evidence type="ECO:0000256" key="12">
    <source>
        <dbReference type="PIRSR" id="PIRSR006118-2"/>
    </source>
</evidence>
<comment type="caution">
    <text evidence="13">The sequence shown here is derived from an EMBL/GenBank/DDBJ whole genome shotgun (WGS) entry which is preliminary data.</text>
</comment>
<evidence type="ECO:0000256" key="9">
    <source>
        <dbReference type="ARBA" id="ARBA00022842"/>
    </source>
</evidence>
<dbReference type="AlphaFoldDB" id="A0A8J7PCT1"/>
<name>A0A8J7PCT1_9BACT</name>
<evidence type="ECO:0000256" key="2">
    <source>
        <dbReference type="ARBA" id="ARBA00001946"/>
    </source>
</evidence>
<feature type="binding site" evidence="12">
    <location>
        <position position="35"/>
    </location>
    <ligand>
        <name>substrate</name>
    </ligand>
</feature>
<dbReference type="SUPFAM" id="SSF56784">
    <property type="entry name" value="HAD-like"/>
    <property type="match status" value="1"/>
</dbReference>
<dbReference type="InterPro" id="IPR050793">
    <property type="entry name" value="CMP-NeuNAc_synthase"/>
</dbReference>
<dbReference type="InterPro" id="IPR023214">
    <property type="entry name" value="HAD_sf"/>
</dbReference>
<dbReference type="InterPro" id="IPR010023">
    <property type="entry name" value="KdsC_fam"/>
</dbReference>
<dbReference type="FunFam" id="3.40.50.1000:FF:000029">
    <property type="entry name" value="3-deoxy-D-manno-octulosonate 8-phosphate phosphatase KdsC"/>
    <property type="match status" value="1"/>
</dbReference>
<organism evidence="13 14">
    <name type="scientific">Candidatus Obscuribacter phosphatis</name>
    <dbReference type="NCBI Taxonomy" id="1906157"/>
    <lineage>
        <taxon>Bacteria</taxon>
        <taxon>Bacillati</taxon>
        <taxon>Candidatus Melainabacteria</taxon>
        <taxon>Candidatus Obscuribacterales</taxon>
        <taxon>Candidatus Obscuribacteraceae</taxon>
        <taxon>Candidatus Obscuribacter</taxon>
    </lineage>
</organism>
<evidence type="ECO:0000256" key="10">
    <source>
        <dbReference type="ARBA" id="ARBA00022985"/>
    </source>
</evidence>
<evidence type="ECO:0000256" key="7">
    <source>
        <dbReference type="ARBA" id="ARBA00022723"/>
    </source>
</evidence>
<keyword evidence="10" id="KW-0448">Lipopolysaccharide biosynthesis</keyword>
<dbReference type="SFLD" id="SFLDG01138">
    <property type="entry name" value="C1.6.2:_Deoxy-d-mannose-octulo"/>
    <property type="match status" value="1"/>
</dbReference>
<dbReference type="Pfam" id="PF08282">
    <property type="entry name" value="Hydrolase_3"/>
    <property type="match status" value="1"/>
</dbReference>
<evidence type="ECO:0000256" key="5">
    <source>
        <dbReference type="ARBA" id="ARBA00013066"/>
    </source>
</evidence>
<evidence type="ECO:0000256" key="4">
    <source>
        <dbReference type="ARBA" id="ARBA00011881"/>
    </source>
</evidence>
<accession>A0A8J7PCT1</accession>
<dbReference type="SFLD" id="SFLDG01136">
    <property type="entry name" value="C1.6:_Phosphoserine_Phosphatas"/>
    <property type="match status" value="1"/>
</dbReference>
<evidence type="ECO:0000256" key="8">
    <source>
        <dbReference type="ARBA" id="ARBA00022801"/>
    </source>
</evidence>
<keyword evidence="8 13" id="KW-0378">Hydrolase</keyword>
<dbReference type="PANTHER" id="PTHR21485">
    <property type="entry name" value="HAD SUPERFAMILY MEMBERS CMAS AND KDSC"/>
    <property type="match status" value="1"/>
</dbReference>
<sequence length="196" mass="21565">MASNYGPGKSVNLEDLSAEVKTRAGRIKLLLMDVDGVLTDGSLYYFPGPDGKPTEFKGFNSQDGAGFHCLHYCGIKSGVISGRDSQAVNERARILKISHVYQGFLEKESVYEEILSKENLSDESVAFIGDDFPDYALMKRCGFAVAVANARDELKERAHYVSRARGGDGAVRETIEVILKAQGLWDKVLKKFGFSD</sequence>
<evidence type="ECO:0000313" key="14">
    <source>
        <dbReference type="Proteomes" id="UP000664277"/>
    </source>
</evidence>
<comment type="similarity">
    <text evidence="3">Belongs to the KdsC family.</text>
</comment>
<dbReference type="SFLD" id="SFLDS00003">
    <property type="entry name" value="Haloacid_Dehalogenase"/>
    <property type="match status" value="1"/>
</dbReference>
<dbReference type="GO" id="GO:0019143">
    <property type="term" value="F:3-deoxy-manno-octulosonate-8-phosphatase activity"/>
    <property type="evidence" value="ECO:0007669"/>
    <property type="project" value="UniProtKB-EC"/>
</dbReference>
<dbReference type="Gene3D" id="3.40.50.1000">
    <property type="entry name" value="HAD superfamily/HAD-like"/>
    <property type="match status" value="1"/>
</dbReference>
<feature type="binding site" evidence="12">
    <location>
        <position position="130"/>
    </location>
    <ligand>
        <name>Mg(2+)</name>
        <dbReference type="ChEBI" id="CHEBI:18420"/>
    </ligand>
</feature>
<dbReference type="GO" id="GO:0009103">
    <property type="term" value="P:lipopolysaccharide biosynthetic process"/>
    <property type="evidence" value="ECO:0007669"/>
    <property type="project" value="UniProtKB-KW"/>
</dbReference>
<dbReference type="EC" id="3.1.3.45" evidence="5"/>
<dbReference type="InterPro" id="IPR036412">
    <property type="entry name" value="HAD-like_sf"/>
</dbReference>
<evidence type="ECO:0000256" key="6">
    <source>
        <dbReference type="ARBA" id="ARBA00020092"/>
    </source>
</evidence>
<comment type="subunit">
    <text evidence="4">Homotetramer.</text>
</comment>
<dbReference type="Proteomes" id="UP000664277">
    <property type="component" value="Unassembled WGS sequence"/>
</dbReference>
<dbReference type="EMBL" id="JAFLCK010000039">
    <property type="protein sequence ID" value="MBN8662437.1"/>
    <property type="molecule type" value="Genomic_DNA"/>
</dbReference>
<dbReference type="CDD" id="cd01630">
    <property type="entry name" value="HAD_KDO-like"/>
    <property type="match status" value="1"/>
</dbReference>
<comment type="cofactor">
    <cofactor evidence="2 12">
        <name>Mg(2+)</name>
        <dbReference type="ChEBI" id="CHEBI:18420"/>
    </cofactor>
</comment>
<evidence type="ECO:0000256" key="11">
    <source>
        <dbReference type="ARBA" id="ARBA00031051"/>
    </source>
</evidence>
<proteinExistence type="inferred from homology"/>
<dbReference type="GO" id="GO:0008781">
    <property type="term" value="F:N-acylneuraminate cytidylyltransferase activity"/>
    <property type="evidence" value="ECO:0007669"/>
    <property type="project" value="TreeGrafter"/>
</dbReference>
<reference evidence="13" key="1">
    <citation type="submission" date="2021-02" db="EMBL/GenBank/DDBJ databases">
        <title>Genome-Resolved Metagenomics of a Microbial Community Performing Photosynthetic Biological Nutrient Removal.</title>
        <authorList>
            <person name="Mcdaniel E.A."/>
        </authorList>
    </citation>
    <scope>NUCLEOTIDE SEQUENCE</scope>
    <source>
        <strain evidence="13">UWPOB_OBS1</strain>
    </source>
</reference>
<feature type="binding site" evidence="12">
    <location>
        <position position="33"/>
    </location>
    <ligand>
        <name>Mg(2+)</name>
        <dbReference type="ChEBI" id="CHEBI:18420"/>
    </ligand>
</feature>
<comment type="catalytic activity">
    <reaction evidence="1">
        <text>3-deoxy-alpha-D-manno-2-octulosonate-8-phosphate + H2O = 3-deoxy-alpha-D-manno-oct-2-ulosonate + phosphate</text>
        <dbReference type="Rhea" id="RHEA:11500"/>
        <dbReference type="ChEBI" id="CHEBI:15377"/>
        <dbReference type="ChEBI" id="CHEBI:43474"/>
        <dbReference type="ChEBI" id="CHEBI:85985"/>
        <dbReference type="ChEBI" id="CHEBI:85986"/>
        <dbReference type="EC" id="3.1.3.45"/>
    </reaction>
</comment>
<evidence type="ECO:0000256" key="3">
    <source>
        <dbReference type="ARBA" id="ARBA00005893"/>
    </source>
</evidence>
<protein>
    <recommendedName>
        <fullName evidence="6">3-deoxy-D-manno-octulosonate 8-phosphate phosphatase KdsC</fullName>
        <ecNumber evidence="5">3.1.3.45</ecNumber>
    </recommendedName>
    <alternativeName>
        <fullName evidence="11">KDO 8-P phosphatase</fullName>
    </alternativeName>
</protein>
<dbReference type="NCBIfam" id="TIGR01670">
    <property type="entry name" value="KdsC-phosphatas"/>
    <property type="match status" value="1"/>
</dbReference>